<dbReference type="EMBL" id="LUCH01009780">
    <property type="protein sequence ID" value="KAF5395929.1"/>
    <property type="molecule type" value="Genomic_DNA"/>
</dbReference>
<accession>A0A8J4T1C1</accession>
<reference evidence="1" key="1">
    <citation type="submission" date="2019-05" db="EMBL/GenBank/DDBJ databases">
        <title>Annotation for the trematode Paragonimus heterotremus.</title>
        <authorList>
            <person name="Choi Y.-J."/>
        </authorList>
    </citation>
    <scope>NUCLEOTIDE SEQUENCE</scope>
    <source>
        <strain evidence="1">LC</strain>
    </source>
</reference>
<dbReference type="AlphaFoldDB" id="A0A8J4T1C1"/>
<dbReference type="Proteomes" id="UP000748531">
    <property type="component" value="Unassembled WGS sequence"/>
</dbReference>
<name>A0A8J4T1C1_9TREM</name>
<sequence>MCTSKASLDVASLKEYDSLLRLLKRCSNVASKGWSLTRPKDLLRLTCFDVCEDYAVFCWTTGILTIIERNQHNRIHSIKIEDRRQSILSKSAETAVTSDVTIRISAASVVCVCLCTIDPHVRNSHAICKNGNTEIFIFRIPRCFEGTLIVKN</sequence>
<keyword evidence="2" id="KW-1185">Reference proteome</keyword>
<evidence type="ECO:0000313" key="2">
    <source>
        <dbReference type="Proteomes" id="UP000748531"/>
    </source>
</evidence>
<organism evidence="1 2">
    <name type="scientific">Paragonimus heterotremus</name>
    <dbReference type="NCBI Taxonomy" id="100268"/>
    <lineage>
        <taxon>Eukaryota</taxon>
        <taxon>Metazoa</taxon>
        <taxon>Spiralia</taxon>
        <taxon>Lophotrochozoa</taxon>
        <taxon>Platyhelminthes</taxon>
        <taxon>Trematoda</taxon>
        <taxon>Digenea</taxon>
        <taxon>Plagiorchiida</taxon>
        <taxon>Troglotremata</taxon>
        <taxon>Troglotrematidae</taxon>
        <taxon>Paragonimus</taxon>
    </lineage>
</organism>
<protein>
    <submittedName>
        <fullName evidence="1">Uncharacterized protein</fullName>
    </submittedName>
</protein>
<evidence type="ECO:0000313" key="1">
    <source>
        <dbReference type="EMBL" id="KAF5395929.1"/>
    </source>
</evidence>
<gene>
    <name evidence="1" type="ORF">PHET_11328</name>
</gene>
<comment type="caution">
    <text evidence="1">The sequence shown here is derived from an EMBL/GenBank/DDBJ whole genome shotgun (WGS) entry which is preliminary data.</text>
</comment>
<proteinExistence type="predicted"/>